<dbReference type="RefSeq" id="XP_040777639.1">
    <property type="nucleotide sequence ID" value="XM_040924607.1"/>
</dbReference>
<dbReference type="EMBL" id="MU032346">
    <property type="protein sequence ID" value="KAF3766678.1"/>
    <property type="molecule type" value="Genomic_DNA"/>
</dbReference>
<dbReference type="Proteomes" id="UP000803844">
    <property type="component" value="Unassembled WGS sequence"/>
</dbReference>
<evidence type="ECO:0000313" key="2">
    <source>
        <dbReference type="EMBL" id="KAF3766678.1"/>
    </source>
</evidence>
<accession>A0A9P4Y4R3</accession>
<protein>
    <submittedName>
        <fullName evidence="2">Uncharacterized protein</fullName>
    </submittedName>
</protein>
<proteinExistence type="predicted"/>
<comment type="caution">
    <text evidence="2">The sequence shown here is derived from an EMBL/GenBank/DDBJ whole genome shotgun (WGS) entry which is preliminary data.</text>
</comment>
<dbReference type="GeneID" id="63841736"/>
<evidence type="ECO:0000256" key="1">
    <source>
        <dbReference type="SAM" id="MobiDB-lite"/>
    </source>
</evidence>
<reference evidence="2" key="1">
    <citation type="journal article" date="2020" name="Phytopathology">
        <title>Genome sequence of the chestnut blight fungus Cryphonectria parasitica EP155: A fundamental resource for an archetypical invasive plant pathogen.</title>
        <authorList>
            <person name="Crouch J.A."/>
            <person name="Dawe A."/>
            <person name="Aerts A."/>
            <person name="Barry K."/>
            <person name="Churchill A.C.L."/>
            <person name="Grimwood J."/>
            <person name="Hillman B."/>
            <person name="Milgroom M.G."/>
            <person name="Pangilinan J."/>
            <person name="Smith M."/>
            <person name="Salamov A."/>
            <person name="Schmutz J."/>
            <person name="Yadav J."/>
            <person name="Grigoriev I.V."/>
            <person name="Nuss D."/>
        </authorList>
    </citation>
    <scope>NUCLEOTIDE SEQUENCE</scope>
    <source>
        <strain evidence="2">EP155</strain>
    </source>
</reference>
<sequence>MLLTAFDEGFWLAVMAYASTSEGFQISAQKVLTKSSHNVCSDKPIDPQRSPNQARPL</sequence>
<gene>
    <name evidence="2" type="ORF">M406DRAFT_58662</name>
</gene>
<keyword evidence="3" id="KW-1185">Reference proteome</keyword>
<name>A0A9P4Y4R3_CRYP1</name>
<evidence type="ECO:0000313" key="3">
    <source>
        <dbReference type="Proteomes" id="UP000803844"/>
    </source>
</evidence>
<organism evidence="2 3">
    <name type="scientific">Cryphonectria parasitica (strain ATCC 38755 / EP155)</name>
    <dbReference type="NCBI Taxonomy" id="660469"/>
    <lineage>
        <taxon>Eukaryota</taxon>
        <taxon>Fungi</taxon>
        <taxon>Dikarya</taxon>
        <taxon>Ascomycota</taxon>
        <taxon>Pezizomycotina</taxon>
        <taxon>Sordariomycetes</taxon>
        <taxon>Sordariomycetidae</taxon>
        <taxon>Diaporthales</taxon>
        <taxon>Cryphonectriaceae</taxon>
        <taxon>Cryphonectria-Endothia species complex</taxon>
        <taxon>Cryphonectria</taxon>
    </lineage>
</organism>
<feature type="region of interest" description="Disordered" evidence="1">
    <location>
        <begin position="37"/>
        <end position="57"/>
    </location>
</feature>
<dbReference type="AlphaFoldDB" id="A0A9P4Y4R3"/>